<protein>
    <recommendedName>
        <fullName evidence="6">RING-type domain-containing protein</fullName>
    </recommendedName>
</protein>
<evidence type="ECO:0000256" key="2">
    <source>
        <dbReference type="ARBA" id="ARBA00022771"/>
    </source>
</evidence>
<dbReference type="Gene3D" id="3.30.40.10">
    <property type="entry name" value="Zinc/RING finger domain, C3HC4 (zinc finger)"/>
    <property type="match status" value="1"/>
</dbReference>
<accession>A0AAV9J7I9</accession>
<reference evidence="7 8" key="1">
    <citation type="submission" date="2021-11" db="EMBL/GenBank/DDBJ databases">
        <title>Black yeast isolated from Biological Soil Crust.</title>
        <authorList>
            <person name="Kurbessoian T."/>
        </authorList>
    </citation>
    <scope>NUCLEOTIDE SEQUENCE [LARGE SCALE GENOMIC DNA]</scope>
    <source>
        <strain evidence="7 8">CCFEE 5522</strain>
    </source>
</reference>
<dbReference type="GO" id="GO:0032183">
    <property type="term" value="F:SUMO binding"/>
    <property type="evidence" value="ECO:0007669"/>
    <property type="project" value="TreeGrafter"/>
</dbReference>
<sequence length="376" mass="41664">MSAEWLDAGQQQQQQQQDDAHRGVWQEADAEWGFDEVPADWSVWDEPPGVDRGLNDFDPYYGQSSSTVGDDFTPPRLSRDLDNRLEQDSQTHNHLGSTSLAHMGNTASASTNRPPYTEHTTSQHAHAQQPATSRHRTPVADHSDDWLGRSTRGGQTSFGYIPDHLFETLSESPESEQTPHSLPQNPIDPQSEPAMPPTTRRRARGSVVDLTTVPSSPQQPAPRAPKSLKRTAQDAEEGRSTKRVKRSLQHIDEVDMTEEAPSAEDELRQAQQEKAVAVQQAEQENSGPLKIGQRQCIICMENYTNATVTHCGHIYCHECLTQALRAGEKSSDRGVGTCPVCRKPVSRKKGNQMIPVAFMKKSAFKGKARKDMGLLG</sequence>
<evidence type="ECO:0000256" key="1">
    <source>
        <dbReference type="ARBA" id="ARBA00022723"/>
    </source>
</evidence>
<dbReference type="InterPro" id="IPR001841">
    <property type="entry name" value="Znf_RING"/>
</dbReference>
<dbReference type="Pfam" id="PF13920">
    <property type="entry name" value="zf-C3HC4_3"/>
    <property type="match status" value="1"/>
</dbReference>
<feature type="compositionally biased region" description="Acidic residues" evidence="5">
    <location>
        <begin position="254"/>
        <end position="264"/>
    </location>
</feature>
<organism evidence="7 8">
    <name type="scientific">Oleoguttula mirabilis</name>
    <dbReference type="NCBI Taxonomy" id="1507867"/>
    <lineage>
        <taxon>Eukaryota</taxon>
        <taxon>Fungi</taxon>
        <taxon>Dikarya</taxon>
        <taxon>Ascomycota</taxon>
        <taxon>Pezizomycotina</taxon>
        <taxon>Dothideomycetes</taxon>
        <taxon>Dothideomycetidae</taxon>
        <taxon>Mycosphaerellales</taxon>
        <taxon>Teratosphaeriaceae</taxon>
        <taxon>Oleoguttula</taxon>
    </lineage>
</organism>
<dbReference type="GO" id="GO:0008270">
    <property type="term" value="F:zinc ion binding"/>
    <property type="evidence" value="ECO:0007669"/>
    <property type="project" value="UniProtKB-KW"/>
</dbReference>
<dbReference type="PANTHER" id="PTHR47094:SF1">
    <property type="entry name" value="RING-TYPE E3 UBIQUITIN TRANSFERASE"/>
    <property type="match status" value="1"/>
</dbReference>
<feature type="compositionally biased region" description="Polar residues" evidence="5">
    <location>
        <begin position="92"/>
        <end position="132"/>
    </location>
</feature>
<dbReference type="PROSITE" id="PS00518">
    <property type="entry name" value="ZF_RING_1"/>
    <property type="match status" value="1"/>
</dbReference>
<dbReference type="InterPro" id="IPR017907">
    <property type="entry name" value="Znf_RING_CS"/>
</dbReference>
<evidence type="ECO:0000259" key="6">
    <source>
        <dbReference type="PROSITE" id="PS50089"/>
    </source>
</evidence>
<dbReference type="GO" id="GO:0140082">
    <property type="term" value="F:SUMO-ubiquitin ligase activity"/>
    <property type="evidence" value="ECO:0007669"/>
    <property type="project" value="TreeGrafter"/>
</dbReference>
<proteinExistence type="predicted"/>
<feature type="compositionally biased region" description="Basic and acidic residues" evidence="5">
    <location>
        <begin position="138"/>
        <end position="147"/>
    </location>
</feature>
<dbReference type="SUPFAM" id="SSF57850">
    <property type="entry name" value="RING/U-box"/>
    <property type="match status" value="1"/>
</dbReference>
<keyword evidence="3" id="KW-0862">Zinc</keyword>
<evidence type="ECO:0000256" key="4">
    <source>
        <dbReference type="PROSITE-ProRule" id="PRU00175"/>
    </source>
</evidence>
<feature type="region of interest" description="Disordered" evidence="5">
    <location>
        <begin position="1"/>
        <end position="274"/>
    </location>
</feature>
<dbReference type="EMBL" id="JAVFHQ010000058">
    <property type="protein sequence ID" value="KAK4541016.1"/>
    <property type="molecule type" value="Genomic_DNA"/>
</dbReference>
<dbReference type="InterPro" id="IPR049627">
    <property type="entry name" value="SLX8"/>
</dbReference>
<evidence type="ECO:0000256" key="3">
    <source>
        <dbReference type="ARBA" id="ARBA00022833"/>
    </source>
</evidence>
<keyword evidence="1" id="KW-0479">Metal-binding</keyword>
<dbReference type="PROSITE" id="PS50089">
    <property type="entry name" value="ZF_RING_2"/>
    <property type="match status" value="1"/>
</dbReference>
<dbReference type="GO" id="GO:0061630">
    <property type="term" value="F:ubiquitin protein ligase activity"/>
    <property type="evidence" value="ECO:0007669"/>
    <property type="project" value="InterPro"/>
</dbReference>
<gene>
    <name evidence="7" type="ORF">LTR36_008385</name>
</gene>
<dbReference type="PANTHER" id="PTHR47094">
    <property type="entry name" value="ELFLESS, ISOFORM B"/>
    <property type="match status" value="1"/>
</dbReference>
<evidence type="ECO:0000256" key="5">
    <source>
        <dbReference type="SAM" id="MobiDB-lite"/>
    </source>
</evidence>
<keyword evidence="2 4" id="KW-0863">Zinc-finger</keyword>
<dbReference type="SMART" id="SM00184">
    <property type="entry name" value="RING"/>
    <property type="match status" value="1"/>
</dbReference>
<name>A0AAV9J7I9_9PEZI</name>
<dbReference type="SMART" id="SM01197">
    <property type="entry name" value="FANCL_C"/>
    <property type="match status" value="1"/>
</dbReference>
<dbReference type="GO" id="GO:0006511">
    <property type="term" value="P:ubiquitin-dependent protein catabolic process"/>
    <property type="evidence" value="ECO:0007669"/>
    <property type="project" value="TreeGrafter"/>
</dbReference>
<feature type="compositionally biased region" description="Basic and acidic residues" evidence="5">
    <location>
        <begin position="231"/>
        <end position="240"/>
    </location>
</feature>
<dbReference type="GO" id="GO:0033768">
    <property type="term" value="C:SUMO-targeted ubiquitin ligase complex"/>
    <property type="evidence" value="ECO:0007669"/>
    <property type="project" value="TreeGrafter"/>
</dbReference>
<keyword evidence="8" id="KW-1185">Reference proteome</keyword>
<feature type="domain" description="RING-type" evidence="6">
    <location>
        <begin position="296"/>
        <end position="342"/>
    </location>
</feature>
<dbReference type="AlphaFoldDB" id="A0AAV9J7I9"/>
<dbReference type="Proteomes" id="UP001324427">
    <property type="component" value="Unassembled WGS sequence"/>
</dbReference>
<dbReference type="InterPro" id="IPR013083">
    <property type="entry name" value="Znf_RING/FYVE/PHD"/>
</dbReference>
<feature type="compositionally biased region" description="Polar residues" evidence="5">
    <location>
        <begin position="169"/>
        <end position="188"/>
    </location>
</feature>
<feature type="compositionally biased region" description="Basic and acidic residues" evidence="5">
    <location>
        <begin position="77"/>
        <end position="91"/>
    </location>
</feature>
<evidence type="ECO:0000313" key="8">
    <source>
        <dbReference type="Proteomes" id="UP001324427"/>
    </source>
</evidence>
<evidence type="ECO:0000313" key="7">
    <source>
        <dbReference type="EMBL" id="KAK4541016.1"/>
    </source>
</evidence>
<feature type="compositionally biased region" description="Acidic residues" evidence="5">
    <location>
        <begin position="28"/>
        <end position="38"/>
    </location>
</feature>
<comment type="caution">
    <text evidence="7">The sequence shown here is derived from an EMBL/GenBank/DDBJ whole genome shotgun (WGS) entry which is preliminary data.</text>
</comment>